<dbReference type="RefSeq" id="WP_095348816.1">
    <property type="nucleotide sequence ID" value="NZ_JBDNMF010000001.1"/>
</dbReference>
<accession>A0A269Y0T6</accession>
<dbReference type="PANTHER" id="PTHR10458">
    <property type="entry name" value="PEPTIDE DEFORMYLASE"/>
    <property type="match status" value="1"/>
</dbReference>
<dbReference type="NCBIfam" id="TIGR00079">
    <property type="entry name" value="pept_deformyl"/>
    <property type="match status" value="1"/>
</dbReference>
<reference evidence="3 4" key="1">
    <citation type="submission" date="2017-04" db="EMBL/GenBank/DDBJ databases">
        <title>Kefir bacterial isolates.</title>
        <authorList>
            <person name="Kim Y."/>
            <person name="Blasche S."/>
            <person name="Patil K.R."/>
        </authorList>
    </citation>
    <scope>NUCLEOTIDE SEQUENCE [LARGE SCALE GENOMIC DNA]</scope>
    <source>
        <strain evidence="3 4">KR</strain>
    </source>
</reference>
<proteinExistence type="inferred from homology"/>
<dbReference type="NCBIfam" id="NF009484">
    <property type="entry name" value="PRK12846.1-5"/>
    <property type="match status" value="1"/>
</dbReference>
<dbReference type="EMBL" id="NCXK01000001">
    <property type="protein sequence ID" value="PAK79154.1"/>
    <property type="molecule type" value="Genomic_DNA"/>
</dbReference>
<dbReference type="Pfam" id="PF01327">
    <property type="entry name" value="Pep_deformylase"/>
    <property type="match status" value="1"/>
</dbReference>
<dbReference type="CDD" id="cd00487">
    <property type="entry name" value="Pep_deformylase"/>
    <property type="match status" value="1"/>
</dbReference>
<protein>
    <recommendedName>
        <fullName evidence="2">Peptide deformylase-like</fullName>
    </recommendedName>
    <alternativeName>
        <fullName evidence="2">Polypeptide deformylase-like</fullName>
    </alternativeName>
</protein>
<comment type="caution">
    <text evidence="2">Lacks conserved residue(s) required for the propagation of feature annotation.</text>
</comment>
<comment type="caution">
    <text evidence="3">The sequence shown here is derived from an EMBL/GenBank/DDBJ whole genome shotgun (WGS) entry which is preliminary data.</text>
</comment>
<evidence type="ECO:0000313" key="3">
    <source>
        <dbReference type="EMBL" id="PAK79154.1"/>
    </source>
</evidence>
<dbReference type="Proteomes" id="UP000216151">
    <property type="component" value="Unassembled WGS sequence"/>
</dbReference>
<sequence>MTVQPVVLFPDQRLREVAMPVTSFDSTLRTLATDLLDTLRAVQGLGITGPHIGVGQRVVVLDLPDCDEPETYINPEIIWLSEDTVMNEEGSISMPGISATVMRPAKLKVRYADLNGHMQEREADGLRSVCLQHEIDQLDGVFWLQKLSSLRRNRLMARYRKLQQP</sequence>
<dbReference type="PIRSF" id="PIRSF004749">
    <property type="entry name" value="Pep_def"/>
    <property type="match status" value="1"/>
</dbReference>
<dbReference type="InterPro" id="IPR023635">
    <property type="entry name" value="Peptide_deformylase"/>
</dbReference>
<comment type="similarity">
    <text evidence="1 2">Belongs to the polypeptide deformylase family.</text>
</comment>
<name>A0A269Y0T6_9PROT</name>
<feature type="active site" evidence="2">
    <location>
        <position position="134"/>
    </location>
</feature>
<dbReference type="AlphaFoldDB" id="A0A269Y0T6"/>
<evidence type="ECO:0000256" key="1">
    <source>
        <dbReference type="ARBA" id="ARBA00010759"/>
    </source>
</evidence>
<gene>
    <name evidence="3" type="ORF">B8X00_00050</name>
</gene>
<dbReference type="OrthoDB" id="9804313at2"/>
<dbReference type="InterPro" id="IPR036821">
    <property type="entry name" value="Peptide_deformylase_sf"/>
</dbReference>
<evidence type="ECO:0000256" key="2">
    <source>
        <dbReference type="HAMAP-Rule" id="MF_00163"/>
    </source>
</evidence>
<dbReference type="GO" id="GO:0042586">
    <property type="term" value="F:peptide deformylase activity"/>
    <property type="evidence" value="ECO:0007669"/>
    <property type="project" value="InterPro"/>
</dbReference>
<keyword evidence="4" id="KW-1185">Reference proteome</keyword>
<evidence type="ECO:0000313" key="4">
    <source>
        <dbReference type="Proteomes" id="UP000216151"/>
    </source>
</evidence>
<dbReference type="PRINTS" id="PR01576">
    <property type="entry name" value="PDEFORMYLASE"/>
</dbReference>
<dbReference type="PANTHER" id="PTHR10458:SF22">
    <property type="entry name" value="PEPTIDE DEFORMYLASE"/>
    <property type="match status" value="1"/>
</dbReference>
<dbReference type="HAMAP" id="MF_00163">
    <property type="entry name" value="Pep_deformylase"/>
    <property type="match status" value="1"/>
</dbReference>
<dbReference type="SUPFAM" id="SSF56420">
    <property type="entry name" value="Peptide deformylase"/>
    <property type="match status" value="1"/>
</dbReference>
<dbReference type="Gene3D" id="3.90.45.10">
    <property type="entry name" value="Peptide deformylase"/>
    <property type="match status" value="1"/>
</dbReference>
<organism evidence="3 4">
    <name type="scientific">Acetobacter fabarum</name>
    <dbReference type="NCBI Taxonomy" id="483199"/>
    <lineage>
        <taxon>Bacteria</taxon>
        <taxon>Pseudomonadati</taxon>
        <taxon>Pseudomonadota</taxon>
        <taxon>Alphaproteobacteria</taxon>
        <taxon>Acetobacterales</taxon>
        <taxon>Acetobacteraceae</taxon>
        <taxon>Acetobacter</taxon>
    </lineage>
</organism>